<accession>A0ABQ2RDD8</accession>
<dbReference type="SUPFAM" id="SSF81901">
    <property type="entry name" value="HCP-like"/>
    <property type="match status" value="1"/>
</dbReference>
<name>A0ABQ2RDD8_9ACTN</name>
<evidence type="ECO:0000313" key="2">
    <source>
        <dbReference type="Proteomes" id="UP000611554"/>
    </source>
</evidence>
<gene>
    <name evidence="1" type="ORF">GCM10010140_60520</name>
</gene>
<dbReference type="RefSeq" id="WP_189249854.1">
    <property type="nucleotide sequence ID" value="NZ_BMQJ01000018.1"/>
</dbReference>
<evidence type="ECO:0000313" key="1">
    <source>
        <dbReference type="EMBL" id="GGQ22173.1"/>
    </source>
</evidence>
<organism evidence="1 2">
    <name type="scientific">Streptosporangium pseudovulgare</name>
    <dbReference type="NCBI Taxonomy" id="35765"/>
    <lineage>
        <taxon>Bacteria</taxon>
        <taxon>Bacillati</taxon>
        <taxon>Actinomycetota</taxon>
        <taxon>Actinomycetes</taxon>
        <taxon>Streptosporangiales</taxon>
        <taxon>Streptosporangiaceae</taxon>
        <taxon>Streptosporangium</taxon>
    </lineage>
</organism>
<dbReference type="EMBL" id="BMQJ01000018">
    <property type="protein sequence ID" value="GGQ22173.1"/>
    <property type="molecule type" value="Genomic_DNA"/>
</dbReference>
<sequence length="341" mass="37129">MDANDKPQTLYPLKDLELPALLPLDPVEPVPAEVEPGLEAYRNGDLDDAMNALREIAGKGRTAVAGHAAAALAGIELGAGLPCWESLEQVAAGEDPWLGPLAGVLIAELEPEEDGHSLLRGVTAQLTGDEEAARALYAEADEELAIVLTGNLLIVSGDLVAAEEPLTRALRSDNDMIAAYAGHLLGHILIARNELEEAGNVLSDAFWRSHPRGTGPEELVPWVGVRIGELLAGTFELDVVARLMEESRMDELYFTRDFFENAAFFTKYSEPSLTKIGLHLFPGDFDIVQGALERLRVWSGERYERGRALAVLLGRRLLEERNSWSDGYRPLREFVADVGGV</sequence>
<reference evidence="2" key="1">
    <citation type="journal article" date="2019" name="Int. J. Syst. Evol. Microbiol.">
        <title>The Global Catalogue of Microorganisms (GCM) 10K type strain sequencing project: providing services to taxonomists for standard genome sequencing and annotation.</title>
        <authorList>
            <consortium name="The Broad Institute Genomics Platform"/>
            <consortium name="The Broad Institute Genome Sequencing Center for Infectious Disease"/>
            <person name="Wu L."/>
            <person name="Ma J."/>
        </authorList>
    </citation>
    <scope>NUCLEOTIDE SEQUENCE [LARGE SCALE GENOMIC DNA]</scope>
    <source>
        <strain evidence="2">JCM 3115</strain>
    </source>
</reference>
<proteinExistence type="predicted"/>
<evidence type="ECO:0008006" key="3">
    <source>
        <dbReference type="Google" id="ProtNLM"/>
    </source>
</evidence>
<protein>
    <recommendedName>
        <fullName evidence="3">Tetratricopeptide repeat protein</fullName>
    </recommendedName>
</protein>
<comment type="caution">
    <text evidence="1">The sequence shown here is derived from an EMBL/GenBank/DDBJ whole genome shotgun (WGS) entry which is preliminary data.</text>
</comment>
<dbReference type="Proteomes" id="UP000611554">
    <property type="component" value="Unassembled WGS sequence"/>
</dbReference>
<keyword evidence="2" id="KW-1185">Reference proteome</keyword>